<keyword evidence="4" id="KW-0238">DNA-binding</keyword>
<dbReference type="InterPro" id="IPR058031">
    <property type="entry name" value="AAA_lid_NorR"/>
</dbReference>
<evidence type="ECO:0000256" key="2">
    <source>
        <dbReference type="ARBA" id="ARBA00022840"/>
    </source>
</evidence>
<dbReference type="Pfam" id="PF02954">
    <property type="entry name" value="HTH_8"/>
    <property type="match status" value="1"/>
</dbReference>
<dbReference type="FunFam" id="3.40.50.300:FF:000006">
    <property type="entry name" value="DNA-binding transcriptional regulator NtrC"/>
    <property type="match status" value="1"/>
</dbReference>
<reference evidence="9 10" key="1">
    <citation type="submission" date="2015-09" db="EMBL/GenBank/DDBJ databases">
        <title>Genome of Desulfovibrio dechloracetivorans BerOc1, a mercury methylating strain isolated from highly hydrocarbons and metals contaminated coastal sediments.</title>
        <authorList>
            <person name="Goni Urriza M."/>
            <person name="Gassie C."/>
            <person name="Bouchez O."/>
            <person name="Klopp C."/>
            <person name="Ranchou-Peyruse A."/>
            <person name="Remy G."/>
        </authorList>
    </citation>
    <scope>NUCLEOTIDE SEQUENCE [LARGE SCALE GENOMIC DNA]</scope>
    <source>
        <strain evidence="9 10">BerOc1</strain>
    </source>
</reference>
<dbReference type="InterPro" id="IPR002078">
    <property type="entry name" value="Sigma_54_int"/>
</dbReference>
<keyword evidence="6" id="KW-0804">Transcription</keyword>
<dbReference type="CDD" id="cd00009">
    <property type="entry name" value="AAA"/>
    <property type="match status" value="1"/>
</dbReference>
<dbReference type="SUPFAM" id="SSF46689">
    <property type="entry name" value="Homeodomain-like"/>
    <property type="match status" value="1"/>
</dbReference>
<dbReference type="GO" id="GO:0006355">
    <property type="term" value="P:regulation of DNA-templated transcription"/>
    <property type="evidence" value="ECO:0007669"/>
    <property type="project" value="InterPro"/>
</dbReference>
<dbReference type="GO" id="GO:0005524">
    <property type="term" value="F:ATP binding"/>
    <property type="evidence" value="ECO:0007669"/>
    <property type="project" value="UniProtKB-KW"/>
</dbReference>
<dbReference type="InterPro" id="IPR009057">
    <property type="entry name" value="Homeodomain-like_sf"/>
</dbReference>
<keyword evidence="5" id="KW-0010">Activator</keyword>
<dbReference type="PROSITE" id="PS00676">
    <property type="entry name" value="SIGMA54_INTERACT_2"/>
    <property type="match status" value="1"/>
</dbReference>
<dbReference type="InterPro" id="IPR003593">
    <property type="entry name" value="AAA+_ATPase"/>
</dbReference>
<dbReference type="InterPro" id="IPR027417">
    <property type="entry name" value="P-loop_NTPase"/>
</dbReference>
<evidence type="ECO:0000313" key="9">
    <source>
        <dbReference type="EMBL" id="OIQ51338.1"/>
    </source>
</evidence>
<dbReference type="GO" id="GO:0043565">
    <property type="term" value="F:sequence-specific DNA binding"/>
    <property type="evidence" value="ECO:0007669"/>
    <property type="project" value="InterPro"/>
</dbReference>
<dbReference type="Gene3D" id="1.10.8.60">
    <property type="match status" value="1"/>
</dbReference>
<feature type="domain" description="Sigma-54 factor interaction" evidence="8">
    <location>
        <begin position="241"/>
        <end position="470"/>
    </location>
</feature>
<dbReference type="PANTHER" id="PTHR32071">
    <property type="entry name" value="TRANSCRIPTIONAL REGULATORY PROTEIN"/>
    <property type="match status" value="1"/>
</dbReference>
<dbReference type="SMART" id="SM00065">
    <property type="entry name" value="GAF"/>
    <property type="match status" value="1"/>
</dbReference>
<dbReference type="Gene3D" id="3.40.50.300">
    <property type="entry name" value="P-loop containing nucleotide triphosphate hydrolases"/>
    <property type="match status" value="1"/>
</dbReference>
<comment type="caution">
    <text evidence="9">The sequence shown here is derived from an EMBL/GenBank/DDBJ whole genome shotgun (WGS) entry which is preliminary data.</text>
</comment>
<dbReference type="Pfam" id="PF00158">
    <property type="entry name" value="Sigma54_activat"/>
    <property type="match status" value="1"/>
</dbReference>
<evidence type="ECO:0000256" key="1">
    <source>
        <dbReference type="ARBA" id="ARBA00022741"/>
    </source>
</evidence>
<dbReference type="FunFam" id="1.10.8.60:FF:000014">
    <property type="entry name" value="DNA-binding transcriptional regulator NtrC"/>
    <property type="match status" value="1"/>
</dbReference>
<evidence type="ECO:0000256" key="7">
    <source>
        <dbReference type="SAM" id="MobiDB-lite"/>
    </source>
</evidence>
<dbReference type="InterPro" id="IPR002197">
    <property type="entry name" value="HTH_Fis"/>
</dbReference>
<dbReference type="SUPFAM" id="SSF52540">
    <property type="entry name" value="P-loop containing nucleoside triphosphate hydrolases"/>
    <property type="match status" value="1"/>
</dbReference>
<keyword evidence="10" id="KW-1185">Reference proteome</keyword>
<dbReference type="InterPro" id="IPR025943">
    <property type="entry name" value="Sigma_54_int_dom_ATP-bd_2"/>
</dbReference>
<dbReference type="Pfam" id="PF25601">
    <property type="entry name" value="AAA_lid_14"/>
    <property type="match status" value="1"/>
</dbReference>
<accession>A0A1J5MZB9</accession>
<keyword evidence="3" id="KW-0805">Transcription regulation</keyword>
<keyword evidence="1" id="KW-0547">Nucleotide-binding</keyword>
<dbReference type="Gene3D" id="1.10.10.60">
    <property type="entry name" value="Homeodomain-like"/>
    <property type="match status" value="1"/>
</dbReference>
<keyword evidence="2" id="KW-0067">ATP-binding</keyword>
<dbReference type="Gene3D" id="3.30.450.40">
    <property type="match status" value="1"/>
</dbReference>
<evidence type="ECO:0000256" key="6">
    <source>
        <dbReference type="ARBA" id="ARBA00023163"/>
    </source>
</evidence>
<feature type="region of interest" description="Disordered" evidence="7">
    <location>
        <begin position="1"/>
        <end position="30"/>
    </location>
</feature>
<protein>
    <submittedName>
        <fullName evidence="9">Nitrogen fixation protein VnfA</fullName>
    </submittedName>
</protein>
<dbReference type="PANTHER" id="PTHR32071:SF57">
    <property type="entry name" value="C4-DICARBOXYLATE TRANSPORT TRANSCRIPTIONAL REGULATORY PROTEIN DCTD"/>
    <property type="match status" value="1"/>
</dbReference>
<dbReference type="PRINTS" id="PR01590">
    <property type="entry name" value="HTHFIS"/>
</dbReference>
<proteinExistence type="predicted"/>
<dbReference type="InterPro" id="IPR029016">
    <property type="entry name" value="GAF-like_dom_sf"/>
</dbReference>
<evidence type="ECO:0000256" key="3">
    <source>
        <dbReference type="ARBA" id="ARBA00023015"/>
    </source>
</evidence>
<dbReference type="InterPro" id="IPR003018">
    <property type="entry name" value="GAF"/>
</dbReference>
<organism evidence="9 10">
    <name type="scientific">Pseudodesulfovibrio hydrargyri</name>
    <dbReference type="NCBI Taxonomy" id="2125990"/>
    <lineage>
        <taxon>Bacteria</taxon>
        <taxon>Pseudomonadati</taxon>
        <taxon>Thermodesulfobacteriota</taxon>
        <taxon>Desulfovibrionia</taxon>
        <taxon>Desulfovibrionales</taxon>
        <taxon>Desulfovibrionaceae</taxon>
    </lineage>
</organism>
<dbReference type="PROSITE" id="PS50045">
    <property type="entry name" value="SIGMA54_INTERACT_4"/>
    <property type="match status" value="1"/>
</dbReference>
<dbReference type="InterPro" id="IPR025944">
    <property type="entry name" value="Sigma_54_int_dom_CS"/>
</dbReference>
<dbReference type="Pfam" id="PF01590">
    <property type="entry name" value="GAF"/>
    <property type="match status" value="1"/>
</dbReference>
<evidence type="ECO:0000313" key="10">
    <source>
        <dbReference type="Proteomes" id="UP000181901"/>
    </source>
</evidence>
<evidence type="ECO:0000259" key="8">
    <source>
        <dbReference type="PROSITE" id="PS50045"/>
    </source>
</evidence>
<dbReference type="Proteomes" id="UP000181901">
    <property type="component" value="Unassembled WGS sequence"/>
</dbReference>
<name>A0A1J5MZB9_9BACT</name>
<dbReference type="AlphaFoldDB" id="A0A1J5MZB9"/>
<dbReference type="SUPFAM" id="SSF55781">
    <property type="entry name" value="GAF domain-like"/>
    <property type="match status" value="1"/>
</dbReference>
<dbReference type="EMBL" id="LKAQ01000004">
    <property type="protein sequence ID" value="OIQ51338.1"/>
    <property type="molecule type" value="Genomic_DNA"/>
</dbReference>
<evidence type="ECO:0000256" key="4">
    <source>
        <dbReference type="ARBA" id="ARBA00023125"/>
    </source>
</evidence>
<dbReference type="PROSITE" id="PS00688">
    <property type="entry name" value="SIGMA54_INTERACT_3"/>
    <property type="match status" value="1"/>
</dbReference>
<evidence type="ECO:0000256" key="5">
    <source>
        <dbReference type="ARBA" id="ARBA00023159"/>
    </source>
</evidence>
<sequence length="560" mass="62452">MRQASVGNKLRGGMETETHFPGVQDGTGLSCAEKQSGKAGECSTGTCRGRIVPLLRRMNELLSERDDFSGALDCLLAYMRNDMGIRRGMVSLYDRESGRIFVHRSIGLTPAEEDRGVYLMGEGITGKVVETARPIVVSRIGDEPTFLNRTESLSGKQDLDCSFMCVPIVRGSKVLGTISAERRYDDKWFVDKHLDVLVVMSYILAHALELYLIENVDKVQWENRTRQLISRIKEQFKPPNIIGNSAPMREVYALIRKVAPTRTTALLLGESGVGKEMIADALHYGGPTPEGPLVKFNCAAMPENLVESELFGHEKGAFTGATQSRKGKFEEADGGTIFLDEIGELALGAQAKLLRVLQDRQFERVGGNSSITVSIRIIAATNRDLAEMVAEGTFRQDLYYRLNVFPIMVPPLRERGNDIVTLAEHFVARYAVETEKRITSISTSALNMLTRHDWPGNVRELENVLHRAVILADDETIHSHDLPLSLQSPQLADSGMPNGLEARLRSIEYEMIVEALRQHRGNTTEAAQALGLTRRTMGLRMKRFNLNYKSFRQVVDKRAL</sequence>
<gene>
    <name evidence="9" type="primary">vnfA_4</name>
    <name evidence="9" type="ORF">BerOc1_03288</name>
</gene>
<dbReference type="SMART" id="SM00382">
    <property type="entry name" value="AAA"/>
    <property type="match status" value="1"/>
</dbReference>